<protein>
    <submittedName>
        <fullName evidence="4">Armadillo-type protein</fullName>
    </submittedName>
</protein>
<feature type="region of interest" description="Disordered" evidence="1">
    <location>
        <begin position="769"/>
        <end position="832"/>
    </location>
</feature>
<evidence type="ECO:0000259" key="2">
    <source>
        <dbReference type="Pfam" id="PF24173"/>
    </source>
</evidence>
<evidence type="ECO:0000313" key="5">
    <source>
        <dbReference type="Proteomes" id="UP000326198"/>
    </source>
</evidence>
<evidence type="ECO:0000313" key="4">
    <source>
        <dbReference type="EMBL" id="KAE8383405.1"/>
    </source>
</evidence>
<evidence type="ECO:0000259" key="3">
    <source>
        <dbReference type="Pfam" id="PF24181"/>
    </source>
</evidence>
<sequence>MEYSRQEAFKKLREPCVELSAVGLKYRGHQSSSNDVFRALKPLQSTLKELSSKGSLDEKLAEYAFFPLSHIFNETQRIPANCLELAVNCLRILIADGWRQRLSPQMGKQLMILLTLIIGGPPSKASTNQQTPSKPAELSIAGFDCLSAIFDVMDGPVAQKTIYNEVGTATVVDQTVYVLLEGVSDSTSDDLCISAAKALQALYYRITDRVVFASIMPRTVSTLTKVIKPTTQVRRSYKLLSACIKVLTHMIKIVLNDQVASIAPEKPAQSQEGGDGLVLDESWLKATATQIKLALANVIQVRRHERPEVQDSLLELCSMVVEDCRRTLQESLPLVVETMVVLSDAGDDESPNNAYAILMHLTTAYAEVLDSLKNSLHTWITAFPRTMQSNDETSKQWALKQISTAFQILSQIQSESDILTTGLASGLCDSVSAAINHSNNALQPLNPETSGSQTLDVLRHESQSRSFPPVLLEHRSQQQTLKDLQSMILRLNRSESGSDITRLIINRVHQETDNSMVAPLWLALECLRGSAQLTSLEEFISSDFIEPSSMLSTRANMIEELYYISLPVLSESLPDESKDWRTSALALEVVALQAQQLHEAFRPELMDALYPVLQLLSSPNPNLQRHAMICLNKLTEACSYESTSAMVIENVDYLVNSVALKLNTFDVSPYPPQVLFMMVKLCGVRLIPYLDDLVDSIFGILDMYHGYPKLVEMMFKTLAAIVEEGTKSPSFLAIGDGKDSECAGHRKKQYKRLQISSLAESLANRKEKRAKHLVDFPETDEHVSHPERPWTTKPDKPIQPEEDIESLLNKGLEESDEPLPTPREPEDQEKPLSKSHNLLLHIIKSISSHLSSPSPYLRRSLLSILIQVSPILSGHENSFLPIINEVWPSVAARISLPSSFNSSSSTALMAKEDSNNGPKNWSNDEFNFKEELYVTTTACQAIESICKSTGDFMATRIETEFPRWERLYRRVWETVRQDAEKAMQRRAMSQTAEKNTDVLLSLSLGLSQSLSLNTVGGPSGARAFTPHHSLWRALLSLFITLLTHARLPLSVGDQICEFLAAWIVRFAGPDYYSSCSFSKQETPSSLRSEIDSINNAIEAMETWNVDLTWFIFQQQKTQMRAITPQRKTPSASLISEISEDPLQKWSSPGNKLKFAGLVF</sequence>
<name>A0A5N7BNJ3_9EURO</name>
<proteinExistence type="predicted"/>
<dbReference type="AlphaFoldDB" id="A0A5N7BNJ3"/>
<dbReference type="PANTHER" id="PTHR18460">
    <property type="entry name" value="TEL2 INTERACTING PROTEIN 1 TTI1 FAMILY MEMBER"/>
    <property type="match status" value="1"/>
</dbReference>
<dbReference type="GO" id="GO:0005737">
    <property type="term" value="C:cytoplasm"/>
    <property type="evidence" value="ECO:0007669"/>
    <property type="project" value="TreeGrafter"/>
</dbReference>
<dbReference type="InterPro" id="IPR016024">
    <property type="entry name" value="ARM-type_fold"/>
</dbReference>
<dbReference type="Pfam" id="PF24173">
    <property type="entry name" value="TPR_TTI1_N"/>
    <property type="match status" value="1"/>
</dbReference>
<dbReference type="Proteomes" id="UP000326198">
    <property type="component" value="Unassembled WGS sequence"/>
</dbReference>
<gene>
    <name evidence="4" type="ORF">BDV26DRAFT_251674</name>
</gene>
<feature type="compositionally biased region" description="Basic and acidic residues" evidence="1">
    <location>
        <begin position="772"/>
        <end position="799"/>
    </location>
</feature>
<feature type="compositionally biased region" description="Basic and acidic residues" evidence="1">
    <location>
        <begin position="823"/>
        <end position="832"/>
    </location>
</feature>
<dbReference type="InterPro" id="IPR057566">
    <property type="entry name" value="TPR_TTI1_N"/>
</dbReference>
<feature type="domain" description="TTI1 C-terminal TPR" evidence="3">
    <location>
        <begin position="814"/>
        <end position="895"/>
    </location>
</feature>
<dbReference type="PANTHER" id="PTHR18460:SF3">
    <property type="entry name" value="TELO2-INTERACTING PROTEIN 1 HOMOLOG"/>
    <property type="match status" value="1"/>
</dbReference>
<dbReference type="Gene3D" id="1.25.10.10">
    <property type="entry name" value="Leucine-rich Repeat Variant"/>
    <property type="match status" value="1"/>
</dbReference>
<dbReference type="SUPFAM" id="SSF48371">
    <property type="entry name" value="ARM repeat"/>
    <property type="match status" value="1"/>
</dbReference>
<dbReference type="InterPro" id="IPR049362">
    <property type="entry name" value="TTI1_rpt"/>
</dbReference>
<dbReference type="InterPro" id="IPR057567">
    <property type="entry name" value="TPR_TTI1_C"/>
</dbReference>
<dbReference type="Pfam" id="PF24181">
    <property type="entry name" value="TPR_TTI1_C"/>
    <property type="match status" value="1"/>
</dbReference>
<dbReference type="InterPro" id="IPR052587">
    <property type="entry name" value="TELO2-interacting_protein_1"/>
</dbReference>
<organism evidence="4 5">
    <name type="scientific">Aspergillus bertholletiae</name>
    <dbReference type="NCBI Taxonomy" id="1226010"/>
    <lineage>
        <taxon>Eukaryota</taxon>
        <taxon>Fungi</taxon>
        <taxon>Dikarya</taxon>
        <taxon>Ascomycota</taxon>
        <taxon>Pezizomycotina</taxon>
        <taxon>Eurotiomycetes</taxon>
        <taxon>Eurotiomycetidae</taxon>
        <taxon>Eurotiales</taxon>
        <taxon>Aspergillaceae</taxon>
        <taxon>Aspergillus</taxon>
        <taxon>Aspergillus subgen. Circumdati</taxon>
    </lineage>
</organism>
<dbReference type="OrthoDB" id="6781668at2759"/>
<evidence type="ECO:0000256" key="1">
    <source>
        <dbReference type="SAM" id="MobiDB-lite"/>
    </source>
</evidence>
<keyword evidence="5" id="KW-1185">Reference proteome</keyword>
<feature type="domain" description="TTI1 N-terminal TPR" evidence="2">
    <location>
        <begin position="9"/>
        <end position="344"/>
    </location>
</feature>
<dbReference type="InterPro" id="IPR011989">
    <property type="entry name" value="ARM-like"/>
</dbReference>
<dbReference type="Pfam" id="PF21547">
    <property type="entry name" value="TTI1"/>
    <property type="match status" value="1"/>
</dbReference>
<accession>A0A5N7BNJ3</accession>
<reference evidence="4 5" key="1">
    <citation type="submission" date="2019-04" db="EMBL/GenBank/DDBJ databases">
        <title>Friends and foes A comparative genomics studyof 23 Aspergillus species from section Flavi.</title>
        <authorList>
            <consortium name="DOE Joint Genome Institute"/>
            <person name="Kjaerbolling I."/>
            <person name="Vesth T."/>
            <person name="Frisvad J.C."/>
            <person name="Nybo J.L."/>
            <person name="Theobald S."/>
            <person name="Kildgaard S."/>
            <person name="Isbrandt T."/>
            <person name="Kuo A."/>
            <person name="Sato A."/>
            <person name="Lyhne E.K."/>
            <person name="Kogle M.E."/>
            <person name="Wiebenga A."/>
            <person name="Kun R.S."/>
            <person name="Lubbers R.J."/>
            <person name="Makela M.R."/>
            <person name="Barry K."/>
            <person name="Chovatia M."/>
            <person name="Clum A."/>
            <person name="Daum C."/>
            <person name="Haridas S."/>
            <person name="He G."/>
            <person name="LaButti K."/>
            <person name="Lipzen A."/>
            <person name="Mondo S."/>
            <person name="Riley R."/>
            <person name="Salamov A."/>
            <person name="Simmons B.A."/>
            <person name="Magnuson J.K."/>
            <person name="Henrissat B."/>
            <person name="Mortensen U.H."/>
            <person name="Larsen T.O."/>
            <person name="Devries R.P."/>
            <person name="Grigoriev I.V."/>
            <person name="Machida M."/>
            <person name="Baker S.E."/>
            <person name="Andersen M.R."/>
        </authorList>
    </citation>
    <scope>NUCLEOTIDE SEQUENCE [LARGE SCALE GENOMIC DNA]</scope>
    <source>
        <strain evidence="4 5">IBT 29228</strain>
    </source>
</reference>
<dbReference type="EMBL" id="ML736155">
    <property type="protein sequence ID" value="KAE8383405.1"/>
    <property type="molecule type" value="Genomic_DNA"/>
</dbReference>